<dbReference type="OrthoDB" id="1459304at2"/>
<proteinExistence type="predicted"/>
<organism evidence="2 3">
    <name type="scientific">Ferrimonas aestuarii</name>
    <dbReference type="NCBI Taxonomy" id="2569539"/>
    <lineage>
        <taxon>Bacteria</taxon>
        <taxon>Pseudomonadati</taxon>
        <taxon>Pseudomonadota</taxon>
        <taxon>Gammaproteobacteria</taxon>
        <taxon>Alteromonadales</taxon>
        <taxon>Ferrimonadaceae</taxon>
        <taxon>Ferrimonas</taxon>
    </lineage>
</organism>
<name>A0A4U1BLC1_9GAMM</name>
<comment type="caution">
    <text evidence="2">The sequence shown here is derived from an EMBL/GenBank/DDBJ whole genome shotgun (WGS) entry which is preliminary data.</text>
</comment>
<dbReference type="InterPro" id="IPR014777">
    <property type="entry name" value="4pyrrole_Mease_sub1"/>
</dbReference>
<keyword evidence="3" id="KW-1185">Reference proteome</keyword>
<dbReference type="EMBL" id="SWCJ01000014">
    <property type="protein sequence ID" value="TKB52769.1"/>
    <property type="molecule type" value="Genomic_DNA"/>
</dbReference>
<dbReference type="InterPro" id="IPR000878">
    <property type="entry name" value="4pyrrol_Mease"/>
</dbReference>
<gene>
    <name evidence="2" type="ORF">FCL42_15785</name>
</gene>
<dbReference type="RefSeq" id="WP_136864392.1">
    <property type="nucleotide sequence ID" value="NZ_SWCJ01000014.1"/>
</dbReference>
<accession>A0A4U1BLC1</accession>
<dbReference type="Gene3D" id="3.40.1010.10">
    <property type="entry name" value="Cobalt-precorrin-4 Transmethylase, Domain 1"/>
    <property type="match status" value="1"/>
</dbReference>
<evidence type="ECO:0000313" key="3">
    <source>
        <dbReference type="Proteomes" id="UP000305675"/>
    </source>
</evidence>
<protein>
    <recommendedName>
        <fullName evidence="1">Tetrapyrrole methylase domain-containing protein</fullName>
    </recommendedName>
</protein>
<dbReference type="CDD" id="cd19916">
    <property type="entry name" value="OphMA_like"/>
    <property type="match status" value="1"/>
</dbReference>
<dbReference type="InterPro" id="IPR035996">
    <property type="entry name" value="4pyrrol_Methylase_sf"/>
</dbReference>
<feature type="domain" description="Tetrapyrrole methylase" evidence="1">
    <location>
        <begin position="10"/>
        <end position="148"/>
    </location>
</feature>
<dbReference type="AlphaFoldDB" id="A0A4U1BLC1"/>
<dbReference type="GO" id="GO:0008168">
    <property type="term" value="F:methyltransferase activity"/>
    <property type="evidence" value="ECO:0007669"/>
    <property type="project" value="InterPro"/>
</dbReference>
<evidence type="ECO:0000259" key="1">
    <source>
        <dbReference type="Pfam" id="PF00590"/>
    </source>
</evidence>
<reference evidence="2 3" key="1">
    <citation type="submission" date="2019-04" db="EMBL/GenBank/DDBJ databases">
        <authorList>
            <person name="Hwang J.C."/>
        </authorList>
    </citation>
    <scope>NUCLEOTIDE SEQUENCE [LARGE SCALE GENOMIC DNA]</scope>
    <source>
        <strain evidence="2 3">IMCC35002</strain>
    </source>
</reference>
<dbReference type="SUPFAM" id="SSF53790">
    <property type="entry name" value="Tetrapyrrole methylase"/>
    <property type="match status" value="1"/>
</dbReference>
<evidence type="ECO:0000313" key="2">
    <source>
        <dbReference type="EMBL" id="TKB52769.1"/>
    </source>
</evidence>
<sequence length="267" mass="29811">MEARIGALDVVGVGINVPMQTTQRTESIIRSADIVYYGQSSSIAEAYIEGLNPNSFSIQRHYHEQPNRHRAYLAMKDEVMSAVAAGKNVALAMYGHPRVFADFPKWCVDETRELGGRAQFHAAVGADSCLVADLEIDPGRNGIQHYEATHLLMYDINIAPTTCLVLWQISLAGDVSIKELHRTKDENIQHLVDKLKRWYPAEHKVCIYEAAIHALDGSRQEWLPLSDLASAELYGFSTLVIPPISKPNWDQQVLDAMGLKAKELGNW</sequence>
<dbReference type="Proteomes" id="UP000305675">
    <property type="component" value="Unassembled WGS sequence"/>
</dbReference>
<dbReference type="Pfam" id="PF00590">
    <property type="entry name" value="TP_methylase"/>
    <property type="match status" value="1"/>
</dbReference>